<dbReference type="InterPro" id="IPR001433">
    <property type="entry name" value="OxRdtase_FAD/NAD-bd"/>
</dbReference>
<keyword evidence="4" id="KW-1133">Transmembrane helix</keyword>
<keyword evidence="4" id="KW-0472">Membrane</keyword>
<dbReference type="SUPFAM" id="SSF52343">
    <property type="entry name" value="Ferredoxin reductase-like, C-terminal NADP-linked domain"/>
    <property type="match status" value="1"/>
</dbReference>
<dbReference type="PANTHER" id="PTHR34219:SF3">
    <property type="entry name" value="BLL7967 PROTEIN"/>
    <property type="match status" value="1"/>
</dbReference>
<dbReference type="PATRIC" id="fig|1114963.3.peg.246"/>
<keyword evidence="1" id="KW-0285">Flavoprotein</keyword>
<dbReference type="PRINTS" id="PR00371">
    <property type="entry name" value="FPNCR"/>
</dbReference>
<accession>A0A0J7Y9P2</accession>
<feature type="transmembrane region" description="Helical" evidence="4">
    <location>
        <begin position="340"/>
        <end position="362"/>
    </location>
</feature>
<evidence type="ECO:0000256" key="1">
    <source>
        <dbReference type="ARBA" id="ARBA00022630"/>
    </source>
</evidence>
<keyword evidence="3" id="KW-0813">Transport</keyword>
<name>A0A0J7Y9P2_9SPHN</name>
<dbReference type="Pfam" id="PF03929">
    <property type="entry name" value="PepSY_TM"/>
    <property type="match status" value="1"/>
</dbReference>
<dbReference type="SUPFAM" id="SSF63380">
    <property type="entry name" value="Riboflavin synthase domain-like"/>
    <property type="match status" value="1"/>
</dbReference>
<evidence type="ECO:0000313" key="7">
    <source>
        <dbReference type="EMBL" id="KMS60337.1"/>
    </source>
</evidence>
<evidence type="ECO:0000259" key="6">
    <source>
        <dbReference type="PROSITE" id="PS51384"/>
    </source>
</evidence>
<feature type="transmembrane region" description="Helical" evidence="4">
    <location>
        <begin position="191"/>
        <end position="214"/>
    </location>
</feature>
<keyword evidence="8" id="KW-1185">Reference proteome</keyword>
<comment type="caution">
    <text evidence="7">The sequence shown here is derived from an EMBL/GenBank/DDBJ whole genome shotgun (WGS) entry which is preliminary data.</text>
</comment>
<organism evidence="7 8">
    <name type="scientific">Novosphingobium barchaimii LL02</name>
    <dbReference type="NCBI Taxonomy" id="1114963"/>
    <lineage>
        <taxon>Bacteria</taxon>
        <taxon>Pseudomonadati</taxon>
        <taxon>Pseudomonadota</taxon>
        <taxon>Alphaproteobacteria</taxon>
        <taxon>Sphingomonadales</taxon>
        <taxon>Sphingomonadaceae</taxon>
        <taxon>Novosphingobium</taxon>
    </lineage>
</organism>
<dbReference type="InterPro" id="IPR029039">
    <property type="entry name" value="Flavoprotein-like_sf"/>
</dbReference>
<proteinExistence type="predicted"/>
<feature type="domain" description="Flavodoxin-like" evidence="5">
    <location>
        <begin position="387"/>
        <end position="520"/>
    </location>
</feature>
<evidence type="ECO:0000259" key="5">
    <source>
        <dbReference type="PROSITE" id="PS50902"/>
    </source>
</evidence>
<dbReference type="OrthoDB" id="9764248at2"/>
<feature type="transmembrane region" description="Helical" evidence="4">
    <location>
        <begin position="12"/>
        <end position="33"/>
    </location>
</feature>
<dbReference type="Pfam" id="PF00258">
    <property type="entry name" value="Flavodoxin_1"/>
    <property type="match status" value="1"/>
</dbReference>
<evidence type="ECO:0000256" key="2">
    <source>
        <dbReference type="ARBA" id="ARBA00022643"/>
    </source>
</evidence>
<dbReference type="InterPro" id="IPR039261">
    <property type="entry name" value="FNR_nucleotide-bd"/>
</dbReference>
<evidence type="ECO:0000256" key="4">
    <source>
        <dbReference type="SAM" id="Phobius"/>
    </source>
</evidence>
<dbReference type="PROSITE" id="PS50902">
    <property type="entry name" value="FLAVODOXIN_LIKE"/>
    <property type="match status" value="1"/>
</dbReference>
<dbReference type="GO" id="GO:0016491">
    <property type="term" value="F:oxidoreductase activity"/>
    <property type="evidence" value="ECO:0007669"/>
    <property type="project" value="InterPro"/>
</dbReference>
<protein>
    <submittedName>
        <fullName evidence="7">Sulfite reductase subunit alpha</fullName>
    </submittedName>
</protein>
<dbReference type="InterPro" id="IPR001094">
    <property type="entry name" value="Flavdoxin-like"/>
</dbReference>
<dbReference type="SUPFAM" id="SSF52218">
    <property type="entry name" value="Flavoproteins"/>
    <property type="match status" value="1"/>
</dbReference>
<dbReference type="GO" id="GO:0010181">
    <property type="term" value="F:FMN binding"/>
    <property type="evidence" value="ECO:0007669"/>
    <property type="project" value="InterPro"/>
</dbReference>
<keyword evidence="2" id="KW-0288">FMN</keyword>
<evidence type="ECO:0000256" key="3">
    <source>
        <dbReference type="ARBA" id="ARBA00022982"/>
    </source>
</evidence>
<dbReference type="InterPro" id="IPR017938">
    <property type="entry name" value="Riboflavin_synthase-like_b-brl"/>
</dbReference>
<feature type="domain" description="FAD-binding FR-type" evidence="6">
    <location>
        <begin position="534"/>
        <end position="699"/>
    </location>
</feature>
<dbReference type="Gene3D" id="3.40.50.80">
    <property type="entry name" value="Nucleotide-binding domain of ferredoxin-NADP reductase (FNR) module"/>
    <property type="match status" value="1"/>
</dbReference>
<evidence type="ECO:0000313" key="8">
    <source>
        <dbReference type="Proteomes" id="UP000052268"/>
    </source>
</evidence>
<dbReference type="PANTHER" id="PTHR34219">
    <property type="entry name" value="IRON-REGULATED INNER MEMBRANE PROTEIN-RELATED"/>
    <property type="match status" value="1"/>
</dbReference>
<dbReference type="Gene3D" id="2.40.30.10">
    <property type="entry name" value="Translation factors"/>
    <property type="match status" value="1"/>
</dbReference>
<dbReference type="Gene3D" id="3.40.50.360">
    <property type="match status" value="1"/>
</dbReference>
<dbReference type="InterPro" id="IPR025711">
    <property type="entry name" value="PepSY"/>
</dbReference>
<dbReference type="InterPro" id="IPR005625">
    <property type="entry name" value="PepSY-ass_TM"/>
</dbReference>
<dbReference type="InterPro" id="IPR017927">
    <property type="entry name" value="FAD-bd_FR_type"/>
</dbReference>
<dbReference type="AlphaFoldDB" id="A0A0J7Y9P2"/>
<keyword evidence="3" id="KW-0249">Electron transport</keyword>
<sequence>MTRQILFQVHWFLGITAGLVLALMGVTGAMMSFEHEIMAAISPGVVTVAPSAAPRLSPDELIARASAQRGGLKVSSLLMEGEPGYAPSLSFEPEPGKKGRGKSSYVDPYTGKLLGEARGQAVFRFVRTLHRWLALPGGGNGIGRQITGFSAIALIYFALSGLYLRWPRKPLDWRAWLVLDFRMSGRNFYRALHAVIGGWVLIVYLLSALTGLWWSYDWYRQGVLYALTGEGAREEKHDDDKPAEGGQPALAPAWRSFLKVSEGRFENVRITVPQGDQPVKLRALQPGARHERMTDEYSIDSATGEVVKTDLYAQRSLGKTITTSMYEIHRGAFFGMAGRIVLLVTSLTMPLFTITGFLLYFARRRKKKALRELDAGLPVQQGGSSDTIIVHASQTGGAIRMARLTAAAFGNAPVVALSQLDPAQLTGTRRALFVISTYGEGEPPDTARGFAQRTMTAPAPLAHLDYAVLALGDREYPDFCAFGHAVDHWLHAGGGQRMFDMVEMDGDDGDAQRQWQQQIVAIGARGDLPDWEPPAYGRWRLAERRHLNPGSQGGAAFHIALEPLDEDAEHDWQAGDIAEVAPRHDPARVTAWLAAAGLAGGTEVDGMTLAEHLSNAILPEPGARFPADPETLVRALRPLPHREYSIASIPANGRVHLLVRQVPGENGGLGLGSGWLTSLAPIGSEIAMRLRANANFRPPETPGPMILIGNGTGLAGLLAHLRQRAITEEGPNWLLFGERSEALDAFHDEELQTLRAAGVLNRLDRTWSRDGDERRYVQAAVAEAGADIERWVDDGAAIFVCGSIEGMAPAVDAALRSALGDDRVEAMVEEGRYRRDIY</sequence>
<dbReference type="EMBL" id="JACU01000001">
    <property type="protein sequence ID" value="KMS60337.1"/>
    <property type="molecule type" value="Genomic_DNA"/>
</dbReference>
<dbReference type="Pfam" id="PF03413">
    <property type="entry name" value="PepSY"/>
    <property type="match status" value="1"/>
</dbReference>
<feature type="transmembrane region" description="Helical" evidence="4">
    <location>
        <begin position="142"/>
        <end position="164"/>
    </location>
</feature>
<dbReference type="Pfam" id="PF00175">
    <property type="entry name" value="NAD_binding_1"/>
    <property type="match status" value="1"/>
</dbReference>
<keyword evidence="4" id="KW-0812">Transmembrane</keyword>
<dbReference type="InterPro" id="IPR001709">
    <property type="entry name" value="Flavoprot_Pyr_Nucl_cyt_Rdtase"/>
</dbReference>
<reference evidence="7 8" key="1">
    <citation type="journal article" date="2015" name="G3 (Bethesda)">
        <title>Insights into Ongoing Evolution of the Hexachlorocyclohexane Catabolic Pathway from Comparative Genomics of Ten Sphingomonadaceae Strains.</title>
        <authorList>
            <person name="Pearce S.L."/>
            <person name="Oakeshott J.G."/>
            <person name="Pandey G."/>
        </authorList>
    </citation>
    <scope>NUCLEOTIDE SEQUENCE [LARGE SCALE GENOMIC DNA]</scope>
    <source>
        <strain evidence="7 8">LL02</strain>
    </source>
</reference>
<dbReference type="InterPro" id="IPR008254">
    <property type="entry name" value="Flavodoxin/NO_synth"/>
</dbReference>
<dbReference type="PRINTS" id="PR00369">
    <property type="entry name" value="FLAVODOXIN"/>
</dbReference>
<dbReference type="CDD" id="cd06200">
    <property type="entry name" value="SiR_like1"/>
    <property type="match status" value="1"/>
</dbReference>
<dbReference type="Proteomes" id="UP000052268">
    <property type="component" value="Unassembled WGS sequence"/>
</dbReference>
<dbReference type="PROSITE" id="PS51384">
    <property type="entry name" value="FAD_FR"/>
    <property type="match status" value="1"/>
</dbReference>
<gene>
    <name evidence="7" type="ORF">V474_01245</name>
</gene>
<dbReference type="RefSeq" id="WP_059149752.1">
    <property type="nucleotide sequence ID" value="NZ_KQ130452.1"/>
</dbReference>